<proteinExistence type="predicted"/>
<comment type="caution">
    <text evidence="3">The sequence shown here is derived from an EMBL/GenBank/DDBJ whole genome shotgun (WGS) entry which is preliminary data.</text>
</comment>
<feature type="signal peptide" evidence="2">
    <location>
        <begin position="1"/>
        <end position="25"/>
    </location>
</feature>
<organism evidence="3 4">
    <name type="scientific">Niastella populi</name>
    <dbReference type="NCBI Taxonomy" id="550983"/>
    <lineage>
        <taxon>Bacteria</taxon>
        <taxon>Pseudomonadati</taxon>
        <taxon>Bacteroidota</taxon>
        <taxon>Chitinophagia</taxon>
        <taxon>Chitinophagales</taxon>
        <taxon>Chitinophagaceae</taxon>
        <taxon>Niastella</taxon>
    </lineage>
</organism>
<dbReference type="STRING" id="550983.A4R26_22915"/>
<evidence type="ECO:0000313" key="4">
    <source>
        <dbReference type="Proteomes" id="UP000192276"/>
    </source>
</evidence>
<evidence type="ECO:0000256" key="1">
    <source>
        <dbReference type="SAM" id="MobiDB-lite"/>
    </source>
</evidence>
<dbReference type="RefSeq" id="WP_081166363.1">
    <property type="nucleotide sequence ID" value="NZ_LWBP01000189.1"/>
</dbReference>
<feature type="chain" id="PRO_5012641778" description="Lipoprotein" evidence="2">
    <location>
        <begin position="26"/>
        <end position="303"/>
    </location>
</feature>
<dbReference type="AlphaFoldDB" id="A0A1V9FHX1"/>
<evidence type="ECO:0000313" key="3">
    <source>
        <dbReference type="EMBL" id="OQP57963.1"/>
    </source>
</evidence>
<protein>
    <recommendedName>
        <fullName evidence="5">Lipoprotein</fullName>
    </recommendedName>
</protein>
<dbReference type="EMBL" id="LWBP01000189">
    <property type="protein sequence ID" value="OQP57963.1"/>
    <property type="molecule type" value="Genomic_DNA"/>
</dbReference>
<gene>
    <name evidence="3" type="ORF">A4R26_22915</name>
</gene>
<name>A0A1V9FHX1_9BACT</name>
<reference evidence="4" key="1">
    <citation type="submission" date="2016-04" db="EMBL/GenBank/DDBJ databases">
        <authorList>
            <person name="Chen L."/>
            <person name="Zhuang W."/>
            <person name="Wang G."/>
        </authorList>
    </citation>
    <scope>NUCLEOTIDE SEQUENCE [LARGE SCALE GENOMIC DNA]</scope>
    <source>
        <strain evidence="4">208</strain>
    </source>
</reference>
<sequence length="303" mass="32900">MKSKQSSGISLLSFVLLLLAIACNKADHTDSESEDITKGEEVINATPLTGTNPTCMYAPNYGDTILFTKPTTGGDFFVNPVNNSGVQGTYLSWPDGLMLNRTTGVINLSQSETGVRYKVAFVKKGTTDTCTSQLVVGGMTYLDHIYALDQNDTLAKPVFNADPFGPSICDASDDTDYPDNNSSGNNRCQFDNAAPGSKANDQKLRVRTTSGIINLKKSMADGMFGPNLRNGDFKMIPILYKLNDASNNATQTITVQVMYFDKVSSIPQNLQLEVASKNFSMFNYQIVNGKPRPPLLIIAGLSR</sequence>
<dbReference type="OrthoDB" id="789752at2"/>
<evidence type="ECO:0000256" key="2">
    <source>
        <dbReference type="SAM" id="SignalP"/>
    </source>
</evidence>
<dbReference type="PROSITE" id="PS51257">
    <property type="entry name" value="PROKAR_LIPOPROTEIN"/>
    <property type="match status" value="1"/>
</dbReference>
<accession>A0A1V9FHX1</accession>
<keyword evidence="2" id="KW-0732">Signal</keyword>
<evidence type="ECO:0008006" key="5">
    <source>
        <dbReference type="Google" id="ProtNLM"/>
    </source>
</evidence>
<keyword evidence="4" id="KW-1185">Reference proteome</keyword>
<feature type="region of interest" description="Disordered" evidence="1">
    <location>
        <begin position="170"/>
        <end position="201"/>
    </location>
</feature>
<dbReference type="Proteomes" id="UP000192276">
    <property type="component" value="Unassembled WGS sequence"/>
</dbReference>
<feature type="compositionally biased region" description="Polar residues" evidence="1">
    <location>
        <begin position="178"/>
        <end position="189"/>
    </location>
</feature>